<dbReference type="Proteomes" id="UP000005632">
    <property type="component" value="Chromosome"/>
</dbReference>
<dbReference type="HOGENOM" id="CLU_063675_0_0_12"/>
<proteinExistence type="predicted"/>
<organism evidence="1 2">
    <name type="scientific">Sphaerochaeta pleomorpha (strain ATCC BAA-1885 / DSM 22778 / Grapes)</name>
    <dbReference type="NCBI Taxonomy" id="158190"/>
    <lineage>
        <taxon>Bacteria</taxon>
        <taxon>Pseudomonadati</taxon>
        <taxon>Spirochaetota</taxon>
        <taxon>Spirochaetia</taxon>
        <taxon>Spirochaetales</taxon>
        <taxon>Sphaerochaetaceae</taxon>
        <taxon>Sphaerochaeta</taxon>
    </lineage>
</organism>
<evidence type="ECO:0000313" key="1">
    <source>
        <dbReference type="EMBL" id="AEV27913.1"/>
    </source>
</evidence>
<dbReference type="STRING" id="158190.SpiGrapes_0049"/>
<dbReference type="OrthoDB" id="372108at2"/>
<dbReference type="AlphaFoldDB" id="G8QT08"/>
<gene>
    <name evidence="1" type="ordered locus">SpiGrapes_0049</name>
</gene>
<keyword evidence="2" id="KW-1185">Reference proteome</keyword>
<dbReference type="EMBL" id="CP003155">
    <property type="protein sequence ID" value="AEV27913.1"/>
    <property type="molecule type" value="Genomic_DNA"/>
</dbReference>
<evidence type="ECO:0000313" key="2">
    <source>
        <dbReference type="Proteomes" id="UP000005632"/>
    </source>
</evidence>
<accession>G8QT08</accession>
<sequence>MVSRLRKSVCIGFLFFVSAVYVFASGNPLSILIKPTSETVKAFRYLSGPTSDGLWTEVDISSPSIVLEGFDSIHDALYVQQTEDFVTWSGTYTYRYDSTKKAWNVLLEENKRALIPEHTKNPLNILIKPTSETVKAFRYQSGQNSDGLWTQADISSPSIVLEGFDSINDALYVQQSEDLATWSDSYLYTYNPTQNTWGVSLPATKKTSFVDSLEVKLYGLYPYGKSATYYSYVLGAGLKMNVALDTEKKLIGYGEATYSRGPSETDWVDSMQAIGLSVGMGYKISLGSKMQVTPELGYGVLFHIFDADFDEDGENKFEVFADQQVRLSLNLCFALGDKYELFFAPLGVLFFEDGDIGTMFGCQSGLRFNF</sequence>
<reference evidence="1 2" key="1">
    <citation type="submission" date="2011-11" db="EMBL/GenBank/DDBJ databases">
        <title>Complete sequence of Spirochaeta sp. grapes.</title>
        <authorList>
            <consortium name="US DOE Joint Genome Institute"/>
            <person name="Lucas S."/>
            <person name="Han J."/>
            <person name="Lapidus A."/>
            <person name="Cheng J.-F."/>
            <person name="Goodwin L."/>
            <person name="Pitluck S."/>
            <person name="Peters L."/>
            <person name="Ovchinnikova G."/>
            <person name="Munk A.C."/>
            <person name="Detter J.C."/>
            <person name="Han C."/>
            <person name="Tapia R."/>
            <person name="Land M."/>
            <person name="Hauser L."/>
            <person name="Kyrpides N."/>
            <person name="Ivanova N."/>
            <person name="Pagani I."/>
            <person name="Ritalahtilisa K."/>
            <person name="Loeffler F."/>
            <person name="Woyke T."/>
        </authorList>
    </citation>
    <scope>NUCLEOTIDE SEQUENCE [LARGE SCALE GENOMIC DNA]</scope>
    <source>
        <strain evidence="2">ATCC BAA-1885 / DSM 22778 / Grapes</strain>
    </source>
</reference>
<dbReference type="KEGG" id="sgp:SpiGrapes_0049"/>
<dbReference type="RefSeq" id="WP_014268762.1">
    <property type="nucleotide sequence ID" value="NC_016633.1"/>
</dbReference>
<protein>
    <submittedName>
        <fullName evidence="1">Uncharacterized protein</fullName>
    </submittedName>
</protein>
<name>G8QT08_SPHPG</name>